<dbReference type="InterPro" id="IPR001375">
    <property type="entry name" value="Peptidase_S9_cat"/>
</dbReference>
<name>A0AAP2HQL9_9BURK</name>
<evidence type="ECO:0000259" key="1">
    <source>
        <dbReference type="Pfam" id="PF00326"/>
    </source>
</evidence>
<accession>A0AAP2HQL9</accession>
<comment type="caution">
    <text evidence="2">The sequence shown here is derived from an EMBL/GenBank/DDBJ whole genome shotgun (WGS) entry which is preliminary data.</text>
</comment>
<dbReference type="GO" id="GO:0008236">
    <property type="term" value="F:serine-type peptidase activity"/>
    <property type="evidence" value="ECO:0007669"/>
    <property type="project" value="InterPro"/>
</dbReference>
<feature type="non-terminal residue" evidence="2">
    <location>
        <position position="116"/>
    </location>
</feature>
<protein>
    <submittedName>
        <fullName evidence="2">S9 family peptidase</fullName>
    </submittedName>
</protein>
<proteinExistence type="predicted"/>
<organism evidence="2 3">
    <name type="scientific">Burkholderia multivorans</name>
    <dbReference type="NCBI Taxonomy" id="87883"/>
    <lineage>
        <taxon>Bacteria</taxon>
        <taxon>Pseudomonadati</taxon>
        <taxon>Pseudomonadota</taxon>
        <taxon>Betaproteobacteria</taxon>
        <taxon>Burkholderiales</taxon>
        <taxon>Burkholderiaceae</taxon>
        <taxon>Burkholderia</taxon>
        <taxon>Burkholderia cepacia complex</taxon>
    </lineage>
</organism>
<dbReference type="Pfam" id="PF00326">
    <property type="entry name" value="Peptidase_S9"/>
    <property type="match status" value="1"/>
</dbReference>
<sequence>MRGDRQLAFERLEHAMQRFGVRAADDQRRGAEHLVAQRAVCHERVGRRGEQCGARLMTAAFGALRERFDRFVVAQSPFENWSQMWFKCGMWKKEHQDRQAKLAKKTKRYPSDMTDI</sequence>
<evidence type="ECO:0000313" key="2">
    <source>
        <dbReference type="EMBL" id="MBU9360396.1"/>
    </source>
</evidence>
<gene>
    <name evidence="2" type="ORF">KTE52_29115</name>
</gene>
<dbReference type="EMBL" id="JAHPMX010000027">
    <property type="protein sequence ID" value="MBU9360396.1"/>
    <property type="molecule type" value="Genomic_DNA"/>
</dbReference>
<dbReference type="AlphaFoldDB" id="A0AAP2HQL9"/>
<dbReference type="GO" id="GO:0006508">
    <property type="term" value="P:proteolysis"/>
    <property type="evidence" value="ECO:0007669"/>
    <property type="project" value="InterPro"/>
</dbReference>
<dbReference type="Proteomes" id="UP001196915">
    <property type="component" value="Unassembled WGS sequence"/>
</dbReference>
<evidence type="ECO:0000313" key="3">
    <source>
        <dbReference type="Proteomes" id="UP001196915"/>
    </source>
</evidence>
<reference evidence="2" key="1">
    <citation type="submission" date="2021-06" db="EMBL/GenBank/DDBJ databases">
        <title>A collection of bacterial strains from the Burkholderia cepacia Research Laboratory and Repository.</title>
        <authorList>
            <person name="Lipuma J."/>
            <person name="Spilker T."/>
        </authorList>
    </citation>
    <scope>NUCLEOTIDE SEQUENCE</scope>
    <source>
        <strain evidence="2">AU37435</strain>
    </source>
</reference>
<feature type="domain" description="Peptidase S9 prolyl oligopeptidase catalytic" evidence="1">
    <location>
        <begin position="12"/>
        <end position="100"/>
    </location>
</feature>